<protein>
    <recommendedName>
        <fullName evidence="19">Endoplasmic reticulum oxidoreductin 1</fullName>
    </recommendedName>
</protein>
<evidence type="ECO:0000256" key="1">
    <source>
        <dbReference type="ARBA" id="ARBA00001974"/>
    </source>
</evidence>
<dbReference type="Proteomes" id="UP000789595">
    <property type="component" value="Unassembled WGS sequence"/>
</dbReference>
<comment type="subcellular location">
    <subcellularLocation>
        <location evidence="2">Endoplasmic reticulum membrane</location>
        <topology evidence="2">Peripheral membrane protein</topology>
        <orientation evidence="2">Lumenal side</orientation>
    </subcellularLocation>
</comment>
<dbReference type="GO" id="GO:0071949">
    <property type="term" value="F:FAD binding"/>
    <property type="evidence" value="ECO:0007669"/>
    <property type="project" value="InterPro"/>
</dbReference>
<dbReference type="GO" id="GO:0016972">
    <property type="term" value="F:thiol oxidase activity"/>
    <property type="evidence" value="ECO:0007669"/>
    <property type="project" value="InterPro"/>
</dbReference>
<evidence type="ECO:0000256" key="3">
    <source>
        <dbReference type="ARBA" id="ARBA00008277"/>
    </source>
</evidence>
<proteinExistence type="inferred from homology"/>
<evidence type="ECO:0000313" key="17">
    <source>
        <dbReference type="EMBL" id="CAH0364214.1"/>
    </source>
</evidence>
<feature type="chain" id="PRO_5035260667" description="Endoplasmic reticulum oxidoreductin 1" evidence="16">
    <location>
        <begin position="32"/>
        <end position="417"/>
    </location>
</feature>
<name>A0A8J2SB48_9STRA</name>
<evidence type="ECO:0000256" key="5">
    <source>
        <dbReference type="ARBA" id="ARBA00022448"/>
    </source>
</evidence>
<dbReference type="GO" id="GO:0015035">
    <property type="term" value="F:protein-disulfide reductase activity"/>
    <property type="evidence" value="ECO:0007669"/>
    <property type="project" value="InterPro"/>
</dbReference>
<comment type="caution">
    <text evidence="17">The sequence shown here is derived from an EMBL/GenBank/DDBJ whole genome shotgun (WGS) entry which is preliminary data.</text>
</comment>
<organism evidence="17 18">
    <name type="scientific">Pelagomonas calceolata</name>
    <dbReference type="NCBI Taxonomy" id="35677"/>
    <lineage>
        <taxon>Eukaryota</taxon>
        <taxon>Sar</taxon>
        <taxon>Stramenopiles</taxon>
        <taxon>Ochrophyta</taxon>
        <taxon>Pelagophyceae</taxon>
        <taxon>Pelagomonadales</taxon>
        <taxon>Pelagomonadaceae</taxon>
        <taxon>Pelagomonas</taxon>
    </lineage>
</organism>
<dbReference type="OrthoDB" id="269384at2759"/>
<evidence type="ECO:0000256" key="16">
    <source>
        <dbReference type="SAM" id="SignalP"/>
    </source>
</evidence>
<gene>
    <name evidence="17" type="ORF">PECAL_1P05670</name>
</gene>
<evidence type="ECO:0000256" key="9">
    <source>
        <dbReference type="ARBA" id="ARBA00022827"/>
    </source>
</evidence>
<evidence type="ECO:0000256" key="4">
    <source>
        <dbReference type="ARBA" id="ARBA00011802"/>
    </source>
</evidence>
<dbReference type="EMBL" id="CAKKNE010000001">
    <property type="protein sequence ID" value="CAH0364214.1"/>
    <property type="molecule type" value="Genomic_DNA"/>
</dbReference>
<comment type="similarity">
    <text evidence="3">Belongs to the EROs family.</text>
</comment>
<accession>A0A8J2SB48</accession>
<evidence type="ECO:0000256" key="6">
    <source>
        <dbReference type="ARBA" id="ARBA00022630"/>
    </source>
</evidence>
<comment type="cofactor">
    <cofactor evidence="1">
        <name>FAD</name>
        <dbReference type="ChEBI" id="CHEBI:57692"/>
    </cofactor>
</comment>
<keyword evidence="10" id="KW-0249">Electron transport</keyword>
<evidence type="ECO:0000256" key="11">
    <source>
        <dbReference type="ARBA" id="ARBA00023002"/>
    </source>
</evidence>
<keyword evidence="18" id="KW-1185">Reference proteome</keyword>
<evidence type="ECO:0000256" key="14">
    <source>
        <dbReference type="ARBA" id="ARBA00023180"/>
    </source>
</evidence>
<dbReference type="GO" id="GO:0005789">
    <property type="term" value="C:endoplasmic reticulum membrane"/>
    <property type="evidence" value="ECO:0007669"/>
    <property type="project" value="UniProtKB-SubCell"/>
</dbReference>
<dbReference type="AlphaFoldDB" id="A0A8J2SB48"/>
<evidence type="ECO:0000256" key="7">
    <source>
        <dbReference type="ARBA" id="ARBA00022729"/>
    </source>
</evidence>
<keyword evidence="9" id="KW-0274">FAD</keyword>
<evidence type="ECO:0000256" key="2">
    <source>
        <dbReference type="ARBA" id="ARBA00004367"/>
    </source>
</evidence>
<dbReference type="PANTHER" id="PTHR12613:SF0">
    <property type="entry name" value="ERO1-LIKE PROTEIN"/>
    <property type="match status" value="1"/>
</dbReference>
<keyword evidence="7 16" id="KW-0732">Signal</keyword>
<reference evidence="17" key="1">
    <citation type="submission" date="2021-11" db="EMBL/GenBank/DDBJ databases">
        <authorList>
            <consortium name="Genoscope - CEA"/>
            <person name="William W."/>
        </authorList>
    </citation>
    <scope>NUCLEOTIDE SEQUENCE</scope>
</reference>
<keyword evidence="15" id="KW-0676">Redox-active center</keyword>
<feature type="signal peptide" evidence="16">
    <location>
        <begin position="1"/>
        <end position="31"/>
    </location>
</feature>
<keyword evidence="6" id="KW-0285">Flavoprotein</keyword>
<dbReference type="Pfam" id="PF04137">
    <property type="entry name" value="ERO1"/>
    <property type="match status" value="1"/>
</dbReference>
<evidence type="ECO:0000256" key="15">
    <source>
        <dbReference type="ARBA" id="ARBA00023284"/>
    </source>
</evidence>
<keyword evidence="14" id="KW-0325">Glycoprotein</keyword>
<keyword evidence="5" id="KW-0813">Transport</keyword>
<dbReference type="GO" id="GO:0034975">
    <property type="term" value="P:protein folding in endoplasmic reticulum"/>
    <property type="evidence" value="ECO:0007669"/>
    <property type="project" value="InterPro"/>
</dbReference>
<keyword evidence="8" id="KW-0256">Endoplasmic reticulum</keyword>
<keyword evidence="12" id="KW-0472">Membrane</keyword>
<evidence type="ECO:0000256" key="12">
    <source>
        <dbReference type="ARBA" id="ARBA00023136"/>
    </source>
</evidence>
<keyword evidence="13" id="KW-1015">Disulfide bond</keyword>
<evidence type="ECO:0000256" key="10">
    <source>
        <dbReference type="ARBA" id="ARBA00022982"/>
    </source>
</evidence>
<comment type="subunit">
    <text evidence="4">May function both as a monomer and a homodimer.</text>
</comment>
<dbReference type="InterPro" id="IPR037192">
    <property type="entry name" value="ERO1-like_sf"/>
</dbReference>
<dbReference type="InterPro" id="IPR007266">
    <property type="entry name" value="Ero1"/>
</dbReference>
<sequence length="417" mass="46124">MRSAATTPHDSTRPGRSSMLPSLLLLATTSALVLPPRAAPTHTKLRAAVLDPLNAEDLGDSATVPELAEAVAHKGAADVTALSLLEEIRGLKFFSLYSIDLLANCAYLGGAPEECEFDACEVLPVDPVPLHLMERDRKERGFELDAWARFDLPSEDYYDLEEYPEGYTGYDGSSVWKFLYENLTFGKEAIEEENDPNGWHNVFDRAVSGLHASIACHVVDDYSDDDDECAAEYKRRIACDPERLSNLRFAFAIVLAGVRESKQAMQKTRFDEDAKIDASTRELVQGLFDDHSFMDGENIKRVAPLLRAAAAQASECSVLTNEDDDEWLEETGVWQVRQRSRAVLRLFDCVQCGACRIHGKVAWFGVATALKLIYSDASTRPLCRVEVAALLTTLAKLATAVRFAEEMEEICCEQAAA</sequence>
<evidence type="ECO:0008006" key="19">
    <source>
        <dbReference type="Google" id="ProtNLM"/>
    </source>
</evidence>
<dbReference type="PANTHER" id="PTHR12613">
    <property type="entry name" value="ERO1-RELATED"/>
    <property type="match status" value="1"/>
</dbReference>
<keyword evidence="11" id="KW-0560">Oxidoreductase</keyword>
<evidence type="ECO:0000256" key="13">
    <source>
        <dbReference type="ARBA" id="ARBA00023157"/>
    </source>
</evidence>
<evidence type="ECO:0000256" key="8">
    <source>
        <dbReference type="ARBA" id="ARBA00022824"/>
    </source>
</evidence>
<dbReference type="SUPFAM" id="SSF110019">
    <property type="entry name" value="ERO1-like"/>
    <property type="match status" value="1"/>
</dbReference>
<evidence type="ECO:0000313" key="18">
    <source>
        <dbReference type="Proteomes" id="UP000789595"/>
    </source>
</evidence>